<dbReference type="Proteomes" id="UP001276659">
    <property type="component" value="Unassembled WGS sequence"/>
</dbReference>
<proteinExistence type="predicted"/>
<dbReference type="AlphaFoldDB" id="A0AAE0DGB3"/>
<name>A0AAE0DGB3_9LECA</name>
<evidence type="ECO:0000313" key="2">
    <source>
        <dbReference type="Proteomes" id="UP001276659"/>
    </source>
</evidence>
<protein>
    <submittedName>
        <fullName evidence="1">Uncharacterized protein</fullName>
    </submittedName>
</protein>
<gene>
    <name evidence="1" type="ORF">OEA41_005029</name>
</gene>
<sequence length="188" mass="21054">MLHQEMLSQAKFRRSLCLVFILFLIISTIVIAQSGLYYKIPKLNLVEKLFPGSSTPAEKPISTRKPLVGLPTHIVDNFLLAAKAKSPADLPPIPSWNAPPSTHVAGSIPLFIGFTRKWRLLQRTVVSYITAGWPPEHIYLIENTGVMNSNRDGLLTLQNPFYLDHHRLTKILGINVISTPTLFTFAQL</sequence>
<reference evidence="1" key="1">
    <citation type="submission" date="2022-11" db="EMBL/GenBank/DDBJ databases">
        <title>Chromosomal genome sequence assembly and mating type (MAT) locus characterization of the leprose asexual lichenized fungus Lepraria neglecta (Nyl.) Erichsen.</title>
        <authorList>
            <person name="Allen J.L."/>
            <person name="Pfeffer B."/>
        </authorList>
    </citation>
    <scope>NUCLEOTIDE SEQUENCE</scope>
    <source>
        <strain evidence="1">Allen 5258</strain>
    </source>
</reference>
<dbReference type="EMBL" id="JASNWA010000010">
    <property type="protein sequence ID" value="KAK3168581.1"/>
    <property type="molecule type" value="Genomic_DNA"/>
</dbReference>
<evidence type="ECO:0000313" key="1">
    <source>
        <dbReference type="EMBL" id="KAK3168581.1"/>
    </source>
</evidence>
<accession>A0AAE0DGB3</accession>
<organism evidence="1 2">
    <name type="scientific">Lepraria neglecta</name>
    <dbReference type="NCBI Taxonomy" id="209136"/>
    <lineage>
        <taxon>Eukaryota</taxon>
        <taxon>Fungi</taxon>
        <taxon>Dikarya</taxon>
        <taxon>Ascomycota</taxon>
        <taxon>Pezizomycotina</taxon>
        <taxon>Lecanoromycetes</taxon>
        <taxon>OSLEUM clade</taxon>
        <taxon>Lecanoromycetidae</taxon>
        <taxon>Lecanorales</taxon>
        <taxon>Lecanorineae</taxon>
        <taxon>Stereocaulaceae</taxon>
        <taxon>Lepraria</taxon>
    </lineage>
</organism>
<keyword evidence="2" id="KW-1185">Reference proteome</keyword>
<comment type="caution">
    <text evidence="1">The sequence shown here is derived from an EMBL/GenBank/DDBJ whole genome shotgun (WGS) entry which is preliminary data.</text>
</comment>